<dbReference type="PANTHER" id="PTHR11012:SF8">
    <property type="entry name" value="JUVENILE HORMONE-INDUCIBLE PROTEIN 26"/>
    <property type="match status" value="1"/>
</dbReference>
<dbReference type="PANTHER" id="PTHR11012">
    <property type="entry name" value="PROTEIN KINASE-LIKE DOMAIN-CONTAINING"/>
    <property type="match status" value="1"/>
</dbReference>
<sequence>MKLFIENSLKEFVKKRVDIFGIRSEFVGFEYSQTNAEDSTKGWQSENIFGCISYKNENGNILLSPSLVLKSQPTVSFVAEAQLLQYVNEIFVYGHILPFFAHLEPSVLELFPKYYASYTQTYPESSEAVILLENLRDSGYQNAPCKSFLDYAHLSLMVRSLGKFHAFSYLAKELDPLRFQAYALSLNPINGPIIGRFEGLLPTCCSRGLKDLALRSEYKSIIPVIQHLLDNAEQILMALFKNERNNPWAVVCHGDYLSGNVMFKYDKGHPVHLKIFDLATNTFSSPVLDLALVLYMNANQETRDLYWNQLVDDYCDGLSSLPIPVRKLPSRDVVTKELQSKAFYAYIIASFYLNILVAEDLGLGSFHQYLPPEYAHCKNFAELPVKIQVDIDLKSGGEITSQHLGDILKDMLKRGFIHNSSQFNIGYNITS</sequence>
<proteinExistence type="predicted"/>
<gene>
    <name evidence="2" type="ORF">V9T40_000667</name>
</gene>
<evidence type="ECO:0000313" key="2">
    <source>
        <dbReference type="EMBL" id="KAK7580038.1"/>
    </source>
</evidence>
<organism evidence="2 3">
    <name type="scientific">Parthenolecanium corni</name>
    <dbReference type="NCBI Taxonomy" id="536013"/>
    <lineage>
        <taxon>Eukaryota</taxon>
        <taxon>Metazoa</taxon>
        <taxon>Ecdysozoa</taxon>
        <taxon>Arthropoda</taxon>
        <taxon>Hexapoda</taxon>
        <taxon>Insecta</taxon>
        <taxon>Pterygota</taxon>
        <taxon>Neoptera</taxon>
        <taxon>Paraneoptera</taxon>
        <taxon>Hemiptera</taxon>
        <taxon>Sternorrhyncha</taxon>
        <taxon>Coccoidea</taxon>
        <taxon>Coccidae</taxon>
        <taxon>Parthenolecanium</taxon>
    </lineage>
</organism>
<accession>A0AAN9TDT1</accession>
<keyword evidence="3" id="KW-1185">Reference proteome</keyword>
<feature type="domain" description="CHK kinase-like" evidence="1">
    <location>
        <begin position="130"/>
        <end position="324"/>
    </location>
</feature>
<protein>
    <recommendedName>
        <fullName evidence="1">CHK kinase-like domain-containing protein</fullName>
    </recommendedName>
</protein>
<evidence type="ECO:0000313" key="3">
    <source>
        <dbReference type="Proteomes" id="UP001367676"/>
    </source>
</evidence>
<comment type="caution">
    <text evidence="2">The sequence shown here is derived from an EMBL/GenBank/DDBJ whole genome shotgun (WGS) entry which is preliminary data.</text>
</comment>
<dbReference type="EMBL" id="JBBCAQ010000034">
    <property type="protein sequence ID" value="KAK7580038.1"/>
    <property type="molecule type" value="Genomic_DNA"/>
</dbReference>
<reference evidence="2 3" key="1">
    <citation type="submission" date="2024-03" db="EMBL/GenBank/DDBJ databases">
        <title>Adaptation during the transition from Ophiocordyceps entomopathogen to insect associate is accompanied by gene loss and intensified selection.</title>
        <authorList>
            <person name="Ward C.M."/>
            <person name="Onetto C.A."/>
            <person name="Borneman A.R."/>
        </authorList>
    </citation>
    <scope>NUCLEOTIDE SEQUENCE [LARGE SCALE GENOMIC DNA]</scope>
    <source>
        <strain evidence="2">AWRI1</strain>
        <tissue evidence="2">Single Adult Female</tissue>
    </source>
</reference>
<dbReference type="SMART" id="SM00587">
    <property type="entry name" value="CHK"/>
    <property type="match status" value="1"/>
</dbReference>
<dbReference type="Gene3D" id="3.90.1200.10">
    <property type="match status" value="1"/>
</dbReference>
<name>A0AAN9TDT1_9HEMI</name>
<dbReference type="AlphaFoldDB" id="A0AAN9TDT1"/>
<dbReference type="SUPFAM" id="SSF56112">
    <property type="entry name" value="Protein kinase-like (PK-like)"/>
    <property type="match status" value="1"/>
</dbReference>
<dbReference type="Proteomes" id="UP001367676">
    <property type="component" value="Unassembled WGS sequence"/>
</dbReference>
<dbReference type="Pfam" id="PF02958">
    <property type="entry name" value="EcKL"/>
    <property type="match status" value="1"/>
</dbReference>
<dbReference type="InterPro" id="IPR004119">
    <property type="entry name" value="EcKL"/>
</dbReference>
<dbReference type="InterPro" id="IPR011009">
    <property type="entry name" value="Kinase-like_dom_sf"/>
</dbReference>
<evidence type="ECO:0000259" key="1">
    <source>
        <dbReference type="SMART" id="SM00587"/>
    </source>
</evidence>
<dbReference type="InterPro" id="IPR015897">
    <property type="entry name" value="CHK_kinase-like"/>
</dbReference>